<name>A0A1Y5TS77_9RHOB</name>
<feature type="compositionally biased region" description="Basic and acidic residues" evidence="1">
    <location>
        <begin position="224"/>
        <end position="235"/>
    </location>
</feature>
<feature type="region of interest" description="Disordered" evidence="1">
    <location>
        <begin position="216"/>
        <end position="235"/>
    </location>
</feature>
<reference evidence="2 3" key="1">
    <citation type="submission" date="2017-03" db="EMBL/GenBank/DDBJ databases">
        <authorList>
            <person name="Afonso C.L."/>
            <person name="Miller P.J."/>
            <person name="Scott M.A."/>
            <person name="Spackman E."/>
            <person name="Goraichik I."/>
            <person name="Dimitrov K.M."/>
            <person name="Suarez D.L."/>
            <person name="Swayne D.E."/>
        </authorList>
    </citation>
    <scope>NUCLEOTIDE SEQUENCE [LARGE SCALE GENOMIC DNA]</scope>
    <source>
        <strain evidence="2 3">CECT 7971</strain>
    </source>
</reference>
<gene>
    <name evidence="2" type="ORF">PAM7971_03521</name>
</gene>
<dbReference type="RefSeq" id="WP_085850595.1">
    <property type="nucleotide sequence ID" value="NZ_FNZV01000016.1"/>
</dbReference>
<organism evidence="2 3">
    <name type="scientific">Pacificibacter marinus</name>
    <dbReference type="NCBI Taxonomy" id="658057"/>
    <lineage>
        <taxon>Bacteria</taxon>
        <taxon>Pseudomonadati</taxon>
        <taxon>Pseudomonadota</taxon>
        <taxon>Alphaproteobacteria</taxon>
        <taxon>Rhodobacterales</taxon>
        <taxon>Roseobacteraceae</taxon>
        <taxon>Pacificibacter</taxon>
    </lineage>
</organism>
<sequence>MTEEIRSRFPASEFGDLIIDLEDRLAGETLKASRMISEHAGLDKRRARALEVQARFRMNEQAFEQVCELHDGSFLPGNLLPNSDLKVHQPFMRFGKQGSGIILGLASMPQPSMLPVKNRSRLAGVSMNWQFSEELDLEGTQPKSGDVFILLLVARDPERSGKLKELAVGSIDSSYDHFLFYEPIDEFLSGRIALPNTNKSVEISSVTKNVRLKTSPKTYIAPEDQTKPTKDSGTA</sequence>
<dbReference type="STRING" id="658057.SAMN04488032_11648"/>
<evidence type="ECO:0000256" key="1">
    <source>
        <dbReference type="SAM" id="MobiDB-lite"/>
    </source>
</evidence>
<dbReference type="Proteomes" id="UP000193307">
    <property type="component" value="Unassembled WGS sequence"/>
</dbReference>
<keyword evidence="3" id="KW-1185">Reference proteome</keyword>
<proteinExistence type="predicted"/>
<protein>
    <submittedName>
        <fullName evidence="2">Uncharacterized protein</fullName>
    </submittedName>
</protein>
<accession>A0A1Y5TS77</accession>
<dbReference type="OrthoDB" id="7554161at2"/>
<dbReference type="EMBL" id="FWFW01000015">
    <property type="protein sequence ID" value="SLN66769.1"/>
    <property type="molecule type" value="Genomic_DNA"/>
</dbReference>
<dbReference type="AlphaFoldDB" id="A0A1Y5TS77"/>
<evidence type="ECO:0000313" key="2">
    <source>
        <dbReference type="EMBL" id="SLN66769.1"/>
    </source>
</evidence>
<evidence type="ECO:0000313" key="3">
    <source>
        <dbReference type="Proteomes" id="UP000193307"/>
    </source>
</evidence>